<sequence>MHLTVPRVLRRLRANRRGVAMLEFALTLPIVVPIGMYAVELCNFGVRQLQLSQAALTLADNASRVGVDTNMATQQLREVDINEIVEGLRLQTRGLQLTTNGRVTISSLEMKDGEQWIHWQRCVGLKRGAGYDSTFGAEGAGGTSGTPFHGMGEGMRVKSPANSGVIFVEINYDYIPLISNYFVGTRKLQQVASFIVRDNREFGSGITNPAPAAGERMTCDRYTT</sequence>
<keyword evidence="1" id="KW-1133">Transmembrane helix</keyword>
<organism evidence="3 4">
    <name type="scientific">Sphingomonas hengshuiensis</name>
    <dbReference type="NCBI Taxonomy" id="1609977"/>
    <lineage>
        <taxon>Bacteria</taxon>
        <taxon>Pseudomonadati</taxon>
        <taxon>Pseudomonadota</taxon>
        <taxon>Alphaproteobacteria</taxon>
        <taxon>Sphingomonadales</taxon>
        <taxon>Sphingomonadaceae</taxon>
        <taxon>Sphingomonas</taxon>
    </lineage>
</organism>
<evidence type="ECO:0000313" key="3">
    <source>
        <dbReference type="EMBL" id="PZO75520.1"/>
    </source>
</evidence>
<evidence type="ECO:0000256" key="1">
    <source>
        <dbReference type="SAM" id="Phobius"/>
    </source>
</evidence>
<protein>
    <submittedName>
        <fullName evidence="3">Histidine kinase</fullName>
    </submittedName>
</protein>
<dbReference type="InterPro" id="IPR012495">
    <property type="entry name" value="TadE-like_dom"/>
</dbReference>
<dbReference type="Pfam" id="PF07811">
    <property type="entry name" value="TadE"/>
    <property type="match status" value="1"/>
</dbReference>
<keyword evidence="1" id="KW-0812">Transmembrane</keyword>
<dbReference type="AlphaFoldDB" id="A0A2W4YZL4"/>
<dbReference type="Proteomes" id="UP000248614">
    <property type="component" value="Unassembled WGS sequence"/>
</dbReference>
<evidence type="ECO:0000313" key="4">
    <source>
        <dbReference type="Proteomes" id="UP000248614"/>
    </source>
</evidence>
<evidence type="ECO:0000259" key="2">
    <source>
        <dbReference type="Pfam" id="PF07811"/>
    </source>
</evidence>
<accession>A0A2W4YZL4</accession>
<name>A0A2W4YZL4_9SPHN</name>
<gene>
    <name evidence="3" type="ORF">DI632_11980</name>
</gene>
<proteinExistence type="predicted"/>
<keyword evidence="3" id="KW-0808">Transferase</keyword>
<dbReference type="GO" id="GO:0016301">
    <property type="term" value="F:kinase activity"/>
    <property type="evidence" value="ECO:0007669"/>
    <property type="project" value="UniProtKB-KW"/>
</dbReference>
<feature type="transmembrane region" description="Helical" evidence="1">
    <location>
        <begin position="20"/>
        <end position="39"/>
    </location>
</feature>
<keyword evidence="1" id="KW-0472">Membrane</keyword>
<comment type="caution">
    <text evidence="3">The sequence shown here is derived from an EMBL/GenBank/DDBJ whole genome shotgun (WGS) entry which is preliminary data.</text>
</comment>
<keyword evidence="3" id="KW-0418">Kinase</keyword>
<reference evidence="3 4" key="1">
    <citation type="submission" date="2017-08" db="EMBL/GenBank/DDBJ databases">
        <title>Infants hospitalized years apart are colonized by the same room-sourced microbial strains.</title>
        <authorList>
            <person name="Brooks B."/>
            <person name="Olm M.R."/>
            <person name="Firek B.A."/>
            <person name="Baker R."/>
            <person name="Thomas B.C."/>
            <person name="Morowitz M.J."/>
            <person name="Banfield J.F."/>
        </authorList>
    </citation>
    <scope>NUCLEOTIDE SEQUENCE [LARGE SCALE GENOMIC DNA]</scope>
    <source>
        <strain evidence="3">S2_018_000_R3_110</strain>
    </source>
</reference>
<feature type="domain" description="TadE-like" evidence="2">
    <location>
        <begin position="18"/>
        <end position="56"/>
    </location>
</feature>
<dbReference type="EMBL" id="QFNF01000033">
    <property type="protein sequence ID" value="PZO75520.1"/>
    <property type="molecule type" value="Genomic_DNA"/>
</dbReference>